<protein>
    <submittedName>
        <fullName evidence="1">Dimeric dUTPase (All-alpha-NTP-PPase superfamily)</fullName>
    </submittedName>
</protein>
<dbReference type="CDD" id="cd11527">
    <property type="entry name" value="NTP-PPase_dUTPase"/>
    <property type="match status" value="1"/>
</dbReference>
<reference evidence="1 2" key="1">
    <citation type="submission" date="2019-03" db="EMBL/GenBank/DDBJ databases">
        <title>Genomic Encyclopedia of Type Strains, Phase IV (KMG-IV): sequencing the most valuable type-strain genomes for metagenomic binning, comparative biology and taxonomic classification.</title>
        <authorList>
            <person name="Goeker M."/>
        </authorList>
    </citation>
    <scope>NUCLEOTIDE SEQUENCE [LARGE SCALE GENOMIC DNA]</scope>
    <source>
        <strain evidence="1 2">DSM 25894</strain>
    </source>
</reference>
<dbReference type="InterPro" id="IPR016947">
    <property type="entry name" value="UCP030140"/>
</dbReference>
<dbReference type="Proteomes" id="UP000294650">
    <property type="component" value="Unassembled WGS sequence"/>
</dbReference>
<dbReference type="PIRSF" id="PIRSF030140">
    <property type="entry name" value="UCP030140"/>
    <property type="match status" value="1"/>
</dbReference>
<evidence type="ECO:0000313" key="1">
    <source>
        <dbReference type="EMBL" id="TCT25035.1"/>
    </source>
</evidence>
<dbReference type="Pfam" id="PF08761">
    <property type="entry name" value="dUTPase_2"/>
    <property type="match status" value="1"/>
</dbReference>
<accession>A0A4R3N7C4</accession>
<evidence type="ECO:0000313" key="2">
    <source>
        <dbReference type="Proteomes" id="UP000294650"/>
    </source>
</evidence>
<organism evidence="1 2">
    <name type="scientific">Melghiribacillus thermohalophilus</name>
    <dbReference type="NCBI Taxonomy" id="1324956"/>
    <lineage>
        <taxon>Bacteria</taxon>
        <taxon>Bacillati</taxon>
        <taxon>Bacillota</taxon>
        <taxon>Bacilli</taxon>
        <taxon>Bacillales</taxon>
        <taxon>Bacillaceae</taxon>
        <taxon>Melghiribacillus</taxon>
    </lineage>
</organism>
<keyword evidence="2" id="KW-1185">Reference proteome</keyword>
<dbReference type="InterPro" id="IPR014871">
    <property type="entry name" value="dUTPase/dCTP_pyrophosphatase"/>
</dbReference>
<sequence length="164" mass="19341">MNWDKLYQMQDKLDGRIKKQHNLNGKDLFDEKVMALLVEVGELANETRCFKYWSTKGPNEQSVILEEYVDGLHFILSLGIDMNYFFKGEEIELTSPPPDTLTEQFLAVYDQIRLFHTMSTMDHYNNLCIQYVRLGIKLGFTTDMIEQAYLKKNELNHERQDQGY</sequence>
<dbReference type="EMBL" id="SMAN01000004">
    <property type="protein sequence ID" value="TCT25035.1"/>
    <property type="molecule type" value="Genomic_DNA"/>
</dbReference>
<gene>
    <name evidence="1" type="ORF">EDD68_104105</name>
</gene>
<comment type="caution">
    <text evidence="1">The sequence shown here is derived from an EMBL/GenBank/DDBJ whole genome shotgun (WGS) entry which is preliminary data.</text>
</comment>
<dbReference type="Gene3D" id="1.10.4010.10">
    <property type="entry name" value="Type II deoxyuridine triphosphatase"/>
    <property type="match status" value="1"/>
</dbReference>
<dbReference type="AlphaFoldDB" id="A0A4R3N7C4"/>
<name>A0A4R3N7C4_9BACI</name>
<proteinExistence type="predicted"/>
<dbReference type="RefSeq" id="WP_132371199.1">
    <property type="nucleotide sequence ID" value="NZ_SMAN01000004.1"/>
</dbReference>
<dbReference type="SUPFAM" id="SSF101386">
    <property type="entry name" value="all-alpha NTP pyrophosphatases"/>
    <property type="match status" value="1"/>
</dbReference>
<dbReference type="OrthoDB" id="5506143at2"/>